<dbReference type="AlphaFoldDB" id="A0A9P9DZP9"/>
<evidence type="ECO:0000313" key="3">
    <source>
        <dbReference type="Proteomes" id="UP000717696"/>
    </source>
</evidence>
<protein>
    <submittedName>
        <fullName evidence="2">Uncharacterized protein</fullName>
    </submittedName>
</protein>
<dbReference type="EMBL" id="JAGMUU010000022">
    <property type="protein sequence ID" value="KAH7128062.1"/>
    <property type="molecule type" value="Genomic_DNA"/>
</dbReference>
<dbReference type="Proteomes" id="UP000717696">
    <property type="component" value="Unassembled WGS sequence"/>
</dbReference>
<evidence type="ECO:0000256" key="1">
    <source>
        <dbReference type="SAM" id="MobiDB-lite"/>
    </source>
</evidence>
<feature type="region of interest" description="Disordered" evidence="1">
    <location>
        <begin position="157"/>
        <end position="260"/>
    </location>
</feature>
<name>A0A9P9DZP9_9HYPO</name>
<sequence length="276" mass="29143">MTTGTVVPWTRAALAAAVSFIPLATAALSRTGQVGLFSDEDCKESVYVNKAVIGLDFCAVADSATPYSGEYKSFIVYEHPWCENGSLPYWNVFVDNSCHHLIDSWHVSDLTNLSYDDQYDDDDDDSGKCVSVPDAGYRSYAFVCDGFDLAWGVDRSGGNESTASKKPAKPTSNLSETSTQEPAESTLNSSTTSTATLTEALTTSSHTSEPDSSTQSAVSLSGSSSSTSHSTNPRPTSDATTISDLTTIPTTNSGSPKHMPNKIAGLGAAVVAGWLF</sequence>
<proteinExistence type="predicted"/>
<gene>
    <name evidence="2" type="ORF">B0J13DRAFT_143331</name>
</gene>
<feature type="compositionally biased region" description="Polar residues" evidence="1">
    <location>
        <begin position="158"/>
        <end position="182"/>
    </location>
</feature>
<reference evidence="2" key="1">
    <citation type="journal article" date="2021" name="Nat. Commun.">
        <title>Genetic determinants of endophytism in the Arabidopsis root mycobiome.</title>
        <authorList>
            <person name="Mesny F."/>
            <person name="Miyauchi S."/>
            <person name="Thiergart T."/>
            <person name="Pickel B."/>
            <person name="Atanasova L."/>
            <person name="Karlsson M."/>
            <person name="Huettel B."/>
            <person name="Barry K.W."/>
            <person name="Haridas S."/>
            <person name="Chen C."/>
            <person name="Bauer D."/>
            <person name="Andreopoulos W."/>
            <person name="Pangilinan J."/>
            <person name="LaButti K."/>
            <person name="Riley R."/>
            <person name="Lipzen A."/>
            <person name="Clum A."/>
            <person name="Drula E."/>
            <person name="Henrissat B."/>
            <person name="Kohler A."/>
            <person name="Grigoriev I.V."/>
            <person name="Martin F.M."/>
            <person name="Hacquard S."/>
        </authorList>
    </citation>
    <scope>NUCLEOTIDE SEQUENCE</scope>
    <source>
        <strain evidence="2">MPI-CAGE-AT-0021</strain>
    </source>
</reference>
<keyword evidence="3" id="KW-1185">Reference proteome</keyword>
<accession>A0A9P9DZP9</accession>
<comment type="caution">
    <text evidence="2">The sequence shown here is derived from an EMBL/GenBank/DDBJ whole genome shotgun (WGS) entry which is preliminary data.</text>
</comment>
<feature type="compositionally biased region" description="Low complexity" evidence="1">
    <location>
        <begin position="183"/>
        <end position="251"/>
    </location>
</feature>
<organism evidence="2 3">
    <name type="scientific">Dactylonectria estremocensis</name>
    <dbReference type="NCBI Taxonomy" id="1079267"/>
    <lineage>
        <taxon>Eukaryota</taxon>
        <taxon>Fungi</taxon>
        <taxon>Dikarya</taxon>
        <taxon>Ascomycota</taxon>
        <taxon>Pezizomycotina</taxon>
        <taxon>Sordariomycetes</taxon>
        <taxon>Hypocreomycetidae</taxon>
        <taxon>Hypocreales</taxon>
        <taxon>Nectriaceae</taxon>
        <taxon>Dactylonectria</taxon>
    </lineage>
</organism>
<evidence type="ECO:0000313" key="2">
    <source>
        <dbReference type="EMBL" id="KAH7128062.1"/>
    </source>
</evidence>
<dbReference type="OrthoDB" id="5369591at2759"/>